<feature type="signal peptide" evidence="1">
    <location>
        <begin position="1"/>
        <end position="18"/>
    </location>
</feature>
<evidence type="ECO:0000256" key="1">
    <source>
        <dbReference type="SAM" id="SignalP"/>
    </source>
</evidence>
<keyword evidence="1" id="KW-0732">Signal</keyword>
<protein>
    <recommendedName>
        <fullName evidence="4">Secreted protein</fullName>
    </recommendedName>
</protein>
<accession>A0ABU7AYU1</accession>
<evidence type="ECO:0000313" key="3">
    <source>
        <dbReference type="Proteomes" id="UP001345963"/>
    </source>
</evidence>
<sequence>MFYMVFLVVVMVASLVLALAPPWLPIMFCSLTPGSTSSAPVHVHSVPDRLRESVKSNAYYIRSNSIELCFKFFGEVRVTKIKPFRIKYKPIDIFRQCVFLGTTKI</sequence>
<keyword evidence="3" id="KW-1185">Reference proteome</keyword>
<evidence type="ECO:0000313" key="2">
    <source>
        <dbReference type="EMBL" id="MED6243441.1"/>
    </source>
</evidence>
<gene>
    <name evidence="2" type="ORF">ATANTOWER_020179</name>
</gene>
<dbReference type="EMBL" id="JAHUTI010033766">
    <property type="protein sequence ID" value="MED6243441.1"/>
    <property type="molecule type" value="Genomic_DNA"/>
</dbReference>
<reference evidence="2 3" key="1">
    <citation type="submission" date="2021-07" db="EMBL/GenBank/DDBJ databases">
        <authorList>
            <person name="Palmer J.M."/>
        </authorList>
    </citation>
    <scope>NUCLEOTIDE SEQUENCE [LARGE SCALE GENOMIC DNA]</scope>
    <source>
        <strain evidence="2 3">AT_MEX2019</strain>
        <tissue evidence="2">Muscle</tissue>
    </source>
</reference>
<name>A0ABU7AYU1_9TELE</name>
<evidence type="ECO:0008006" key="4">
    <source>
        <dbReference type="Google" id="ProtNLM"/>
    </source>
</evidence>
<proteinExistence type="predicted"/>
<organism evidence="2 3">
    <name type="scientific">Ataeniobius toweri</name>
    <dbReference type="NCBI Taxonomy" id="208326"/>
    <lineage>
        <taxon>Eukaryota</taxon>
        <taxon>Metazoa</taxon>
        <taxon>Chordata</taxon>
        <taxon>Craniata</taxon>
        <taxon>Vertebrata</taxon>
        <taxon>Euteleostomi</taxon>
        <taxon>Actinopterygii</taxon>
        <taxon>Neopterygii</taxon>
        <taxon>Teleostei</taxon>
        <taxon>Neoteleostei</taxon>
        <taxon>Acanthomorphata</taxon>
        <taxon>Ovalentaria</taxon>
        <taxon>Atherinomorphae</taxon>
        <taxon>Cyprinodontiformes</taxon>
        <taxon>Goodeidae</taxon>
        <taxon>Ataeniobius</taxon>
    </lineage>
</organism>
<dbReference type="Proteomes" id="UP001345963">
    <property type="component" value="Unassembled WGS sequence"/>
</dbReference>
<comment type="caution">
    <text evidence="2">The sequence shown here is derived from an EMBL/GenBank/DDBJ whole genome shotgun (WGS) entry which is preliminary data.</text>
</comment>
<feature type="chain" id="PRO_5045962360" description="Secreted protein" evidence="1">
    <location>
        <begin position="19"/>
        <end position="105"/>
    </location>
</feature>